<accession>A0ACB9F6M9</accession>
<organism evidence="1 2">
    <name type="scientific">Cichorium intybus</name>
    <name type="common">Chicory</name>
    <dbReference type="NCBI Taxonomy" id="13427"/>
    <lineage>
        <taxon>Eukaryota</taxon>
        <taxon>Viridiplantae</taxon>
        <taxon>Streptophyta</taxon>
        <taxon>Embryophyta</taxon>
        <taxon>Tracheophyta</taxon>
        <taxon>Spermatophyta</taxon>
        <taxon>Magnoliopsida</taxon>
        <taxon>eudicotyledons</taxon>
        <taxon>Gunneridae</taxon>
        <taxon>Pentapetalae</taxon>
        <taxon>asterids</taxon>
        <taxon>campanulids</taxon>
        <taxon>Asterales</taxon>
        <taxon>Asteraceae</taxon>
        <taxon>Cichorioideae</taxon>
        <taxon>Cichorieae</taxon>
        <taxon>Cichoriinae</taxon>
        <taxon>Cichorium</taxon>
    </lineage>
</organism>
<reference evidence="2" key="1">
    <citation type="journal article" date="2022" name="Mol. Ecol. Resour.">
        <title>The genomes of chicory, endive, great burdock and yacon provide insights into Asteraceae palaeo-polyploidization history and plant inulin production.</title>
        <authorList>
            <person name="Fan W."/>
            <person name="Wang S."/>
            <person name="Wang H."/>
            <person name="Wang A."/>
            <person name="Jiang F."/>
            <person name="Liu H."/>
            <person name="Zhao H."/>
            <person name="Xu D."/>
            <person name="Zhang Y."/>
        </authorList>
    </citation>
    <scope>NUCLEOTIDE SEQUENCE [LARGE SCALE GENOMIC DNA]</scope>
    <source>
        <strain evidence="2">cv. Punajuju</strain>
    </source>
</reference>
<dbReference type="Proteomes" id="UP001055811">
    <property type="component" value="Linkage Group LG03"/>
</dbReference>
<evidence type="ECO:0000313" key="2">
    <source>
        <dbReference type="Proteomes" id="UP001055811"/>
    </source>
</evidence>
<sequence>MEEENRVISLRSIGRSLSRAAESLRMEDVFSIGDRGSHRGRSSHHSVEDEEALRWAALEKLPTYSRIRTTIFKSYVPADLQNQKPADKLLLDVRELDPNARQYFIDKTFKIVEEDNERFLKKFRDRVDKVGITLPTVEVRFQNLTIEADCYVGDRALPSLPNAARNTVEAILGNIGINFSKKTKLTILKDASGIIKPSRMALLLGPPSSGKTTLLLALAGKLDHSLKVEGEITYNGHKLNEFEPRRTSAYISQNDVHVGEMTVRETIDFSARCLGVGSRLELLAELARREKQAGIYPEAEVDLFMKATAIEGDACSLITYYTLRILGLDVCRDTFVGDAMLRGISGGQKKRVTTERKGTADFLQEVTSRKDQEQYWKDRSKPYRYIPLAGSSSTSWWWIDKMSSDNVTRLGIAILENLDIPTQTYWFWIGTASLLGFAVLFNVLFTFVLMYFDPPGKPQAIISKEAASGMENQQHTNQQPTLEKIASKQDITPQSFFVVNGSSSRIMENQLGQSRSDSSDSNGVARKEMILPFTPLAMSFDSINYFVDMPQGVTENRLQLLSQVTGAFRPGILTALMGVSGAGKTTLMDVLAGRKTGGYIEGDIRISGFPKKQETFARISGYCEQTDIHSPQITVHESLIYSAFLRLPKEVGNEDKMIFVREVMELVELSDLKDAIVGLPGVSGLSTEQRKRLTIAVELVANPSIIFMDEPTSGLDARAAAIVMRAVRNTVDTGRTVVCTIHQPSIDIFDSFDELLLLKRGGQVIYAGPLGRNSQKIVEYFEEIPGVQKMPERYNPATWMLEVSSDAAEIRLDMDFAEYFRSSTLQQRNKHLVMQLSTPPPGAVDLHFGTQYSQSTWGQFKSCIWKMWWGYWRNPDYNLVRNFFTLATALIVGTMFWKIGEKRESSNNLNTIIGAMYGGVFFVGMNNCQTVQPVVATERTVFYRERAAGMYSVLPYAMAQVFVEIPYVFVEATYYTVIVYAMVSFEWTASKFFWSFFINFFSFLYFTYYGLMTVSLTPNDQLAAILAASFYSLFNFFSGFYVPRPRIPKWHYHSSISIHYSLLLINATFHGCFP</sequence>
<proteinExistence type="predicted"/>
<dbReference type="EMBL" id="CM042011">
    <property type="protein sequence ID" value="KAI3766561.1"/>
    <property type="molecule type" value="Genomic_DNA"/>
</dbReference>
<evidence type="ECO:0000313" key="1">
    <source>
        <dbReference type="EMBL" id="KAI3766561.1"/>
    </source>
</evidence>
<gene>
    <name evidence="1" type="ORF">L2E82_16625</name>
</gene>
<name>A0ACB9F6M9_CICIN</name>
<reference evidence="1 2" key="2">
    <citation type="journal article" date="2022" name="Mol. Ecol. Resour.">
        <title>The genomes of chicory, endive, great burdock and yacon provide insights into Asteraceae paleo-polyploidization history and plant inulin production.</title>
        <authorList>
            <person name="Fan W."/>
            <person name="Wang S."/>
            <person name="Wang H."/>
            <person name="Wang A."/>
            <person name="Jiang F."/>
            <person name="Liu H."/>
            <person name="Zhao H."/>
            <person name="Xu D."/>
            <person name="Zhang Y."/>
        </authorList>
    </citation>
    <scope>NUCLEOTIDE SEQUENCE [LARGE SCALE GENOMIC DNA]</scope>
    <source>
        <strain evidence="2">cv. Punajuju</strain>
        <tissue evidence="1">Leaves</tissue>
    </source>
</reference>
<comment type="caution">
    <text evidence="1">The sequence shown here is derived from an EMBL/GenBank/DDBJ whole genome shotgun (WGS) entry which is preliminary data.</text>
</comment>
<keyword evidence="2" id="KW-1185">Reference proteome</keyword>
<protein>
    <submittedName>
        <fullName evidence="1">Uncharacterized protein</fullName>
    </submittedName>
</protein>